<dbReference type="Ensembl" id="ENSDCDT00010039558.1">
    <property type="protein sequence ID" value="ENSDCDP00010031930.1"/>
    <property type="gene ID" value="ENSDCDG00010020395.1"/>
</dbReference>
<reference evidence="2 3" key="1">
    <citation type="submission" date="2020-06" db="EMBL/GenBank/DDBJ databases">
        <authorList>
            <consortium name="Wellcome Sanger Institute Data Sharing"/>
        </authorList>
    </citation>
    <scope>NUCLEOTIDE SEQUENCE [LARGE SCALE GENOMIC DNA]</scope>
</reference>
<dbReference type="Proteomes" id="UP000694580">
    <property type="component" value="Chromosome 5"/>
</dbReference>
<protein>
    <submittedName>
        <fullName evidence="2">Uncharacterized protein</fullName>
    </submittedName>
</protein>
<reference evidence="2" key="3">
    <citation type="submission" date="2025-09" db="UniProtKB">
        <authorList>
            <consortium name="Ensembl"/>
        </authorList>
    </citation>
    <scope>IDENTIFICATION</scope>
</reference>
<keyword evidence="1" id="KW-0472">Membrane</keyword>
<proteinExistence type="predicted"/>
<organism evidence="2 3">
    <name type="scientific">Denticeps clupeoides</name>
    <name type="common">denticle herring</name>
    <dbReference type="NCBI Taxonomy" id="299321"/>
    <lineage>
        <taxon>Eukaryota</taxon>
        <taxon>Metazoa</taxon>
        <taxon>Chordata</taxon>
        <taxon>Craniata</taxon>
        <taxon>Vertebrata</taxon>
        <taxon>Euteleostomi</taxon>
        <taxon>Actinopterygii</taxon>
        <taxon>Neopterygii</taxon>
        <taxon>Teleostei</taxon>
        <taxon>Clupei</taxon>
        <taxon>Clupeiformes</taxon>
        <taxon>Denticipitoidei</taxon>
        <taxon>Denticipitidae</taxon>
        <taxon>Denticeps</taxon>
    </lineage>
</organism>
<keyword evidence="3" id="KW-1185">Reference proteome</keyword>
<dbReference type="GeneTree" id="ENSGT00940000177026"/>
<name>A0AAY4CFF6_9TELE</name>
<keyword evidence="1" id="KW-0812">Transmembrane</keyword>
<dbReference type="AlphaFoldDB" id="A0AAY4CFF6"/>
<feature type="transmembrane region" description="Helical" evidence="1">
    <location>
        <begin position="59"/>
        <end position="76"/>
    </location>
</feature>
<evidence type="ECO:0000313" key="3">
    <source>
        <dbReference type="Proteomes" id="UP000694580"/>
    </source>
</evidence>
<evidence type="ECO:0000313" key="2">
    <source>
        <dbReference type="Ensembl" id="ENSDCDP00010031930.1"/>
    </source>
</evidence>
<keyword evidence="1" id="KW-1133">Transmembrane helix</keyword>
<accession>A0AAY4CFF6</accession>
<feature type="transmembrane region" description="Helical" evidence="1">
    <location>
        <begin position="82"/>
        <end position="100"/>
    </location>
</feature>
<reference evidence="2" key="2">
    <citation type="submission" date="2025-08" db="UniProtKB">
        <authorList>
            <consortium name="Ensembl"/>
        </authorList>
    </citation>
    <scope>IDENTIFICATION</scope>
</reference>
<evidence type="ECO:0000256" key="1">
    <source>
        <dbReference type="SAM" id="Phobius"/>
    </source>
</evidence>
<feature type="transmembrane region" description="Helical" evidence="1">
    <location>
        <begin position="28"/>
        <end position="52"/>
    </location>
</feature>
<sequence length="183" mass="18953">MMNDSITAVSSVLLSASALSTAKQAPSAGFFLLATAAALSALSSHLTLTLTLVQADLQWAAEVLGPALVSFGFLWLSEDRCTAYVLLIGCMLLPALSDWLSPEGVVVMSRCLAVSALSCSLTVCLFAGDVVGVMGSLALSLPALVASPAAGLLRSFMNVGLIIGCFSIRTALHKYLQEVQSLD</sequence>